<protein>
    <submittedName>
        <fullName evidence="2">Usp domain-containing protein</fullName>
    </submittedName>
</protein>
<evidence type="ECO:0000313" key="2">
    <source>
        <dbReference type="EMBL" id="KAK1384014.1"/>
    </source>
</evidence>
<feature type="domain" description="UspA" evidence="1">
    <location>
        <begin position="4"/>
        <end position="138"/>
    </location>
</feature>
<dbReference type="Pfam" id="PF00582">
    <property type="entry name" value="Usp"/>
    <property type="match status" value="1"/>
</dbReference>
<name>A0AAD8IFG1_9APIA</name>
<dbReference type="AlphaFoldDB" id="A0AAD8IFG1"/>
<evidence type="ECO:0000313" key="3">
    <source>
        <dbReference type="Proteomes" id="UP001237642"/>
    </source>
</evidence>
<gene>
    <name evidence="2" type="ORF">POM88_021749</name>
</gene>
<sequence length="205" mass="22886">MDARKVVVMVEDMEIARRALRWALENLLRYGDLITLLHVFHHPTSSRSSRNKKKLRLLRLQGYHLALSFKEICNSFPNSKTEIVVTEGDQEGGKIADLINQIGASTLVLGLHDQSFLYRLALSHNKIGNNLNCKVVAIKQPTTLTTTTRTISLSDSSTNMDFSQIEIADGLSLPDDSPPKIPYRLCPDPSAIIWRSGTTKRKGTS</sequence>
<evidence type="ECO:0000259" key="1">
    <source>
        <dbReference type="Pfam" id="PF00582"/>
    </source>
</evidence>
<dbReference type="Gene3D" id="3.40.50.620">
    <property type="entry name" value="HUPs"/>
    <property type="match status" value="1"/>
</dbReference>
<dbReference type="InterPro" id="IPR014729">
    <property type="entry name" value="Rossmann-like_a/b/a_fold"/>
</dbReference>
<organism evidence="2 3">
    <name type="scientific">Heracleum sosnowskyi</name>
    <dbReference type="NCBI Taxonomy" id="360622"/>
    <lineage>
        <taxon>Eukaryota</taxon>
        <taxon>Viridiplantae</taxon>
        <taxon>Streptophyta</taxon>
        <taxon>Embryophyta</taxon>
        <taxon>Tracheophyta</taxon>
        <taxon>Spermatophyta</taxon>
        <taxon>Magnoliopsida</taxon>
        <taxon>eudicotyledons</taxon>
        <taxon>Gunneridae</taxon>
        <taxon>Pentapetalae</taxon>
        <taxon>asterids</taxon>
        <taxon>campanulids</taxon>
        <taxon>Apiales</taxon>
        <taxon>Apiaceae</taxon>
        <taxon>Apioideae</taxon>
        <taxon>apioid superclade</taxon>
        <taxon>Tordylieae</taxon>
        <taxon>Tordyliinae</taxon>
        <taxon>Heracleum</taxon>
    </lineage>
</organism>
<dbReference type="PANTHER" id="PTHR47848:SF1">
    <property type="entry name" value="ADENINE NUCLEOTIDE ALPHA HYDROLASES-LIKE SUPERFAMILY PROTEIN"/>
    <property type="match status" value="1"/>
</dbReference>
<dbReference type="PANTHER" id="PTHR47848">
    <property type="entry name" value="ADENINE NUCLEOTIDE ALPHA HYDROLASES-LIKE SUPERFAMILY PROTEIN"/>
    <property type="match status" value="1"/>
</dbReference>
<reference evidence="2" key="2">
    <citation type="submission" date="2023-05" db="EMBL/GenBank/DDBJ databases">
        <authorList>
            <person name="Schelkunov M.I."/>
        </authorList>
    </citation>
    <scope>NUCLEOTIDE SEQUENCE</scope>
    <source>
        <strain evidence="2">Hsosn_3</strain>
        <tissue evidence="2">Leaf</tissue>
    </source>
</reference>
<accession>A0AAD8IFG1</accession>
<reference evidence="2" key="1">
    <citation type="submission" date="2023-02" db="EMBL/GenBank/DDBJ databases">
        <title>Genome of toxic invasive species Heracleum sosnowskyi carries increased number of genes despite the absence of recent whole-genome duplications.</title>
        <authorList>
            <person name="Schelkunov M."/>
            <person name="Shtratnikova V."/>
            <person name="Makarenko M."/>
            <person name="Klepikova A."/>
            <person name="Omelchenko D."/>
            <person name="Novikova G."/>
            <person name="Obukhova E."/>
            <person name="Bogdanov V."/>
            <person name="Penin A."/>
            <person name="Logacheva M."/>
        </authorList>
    </citation>
    <scope>NUCLEOTIDE SEQUENCE</scope>
    <source>
        <strain evidence="2">Hsosn_3</strain>
        <tissue evidence="2">Leaf</tissue>
    </source>
</reference>
<dbReference type="EMBL" id="JAUIZM010000005">
    <property type="protein sequence ID" value="KAK1384014.1"/>
    <property type="molecule type" value="Genomic_DNA"/>
</dbReference>
<comment type="caution">
    <text evidence="2">The sequence shown here is derived from an EMBL/GenBank/DDBJ whole genome shotgun (WGS) entry which is preliminary data.</text>
</comment>
<dbReference type="SUPFAM" id="SSF52402">
    <property type="entry name" value="Adenine nucleotide alpha hydrolases-like"/>
    <property type="match status" value="1"/>
</dbReference>
<dbReference type="Proteomes" id="UP001237642">
    <property type="component" value="Unassembled WGS sequence"/>
</dbReference>
<proteinExistence type="predicted"/>
<keyword evidence="3" id="KW-1185">Reference proteome</keyword>
<dbReference type="InterPro" id="IPR006016">
    <property type="entry name" value="UspA"/>
</dbReference>